<protein>
    <submittedName>
        <fullName evidence="2">Uncharacterized protein</fullName>
    </submittedName>
</protein>
<keyword evidence="3" id="KW-1185">Reference proteome</keyword>
<organism evidence="2 3">
    <name type="scientific">Rhizobium straminoryzae</name>
    <dbReference type="NCBI Taxonomy" id="1387186"/>
    <lineage>
        <taxon>Bacteria</taxon>
        <taxon>Pseudomonadati</taxon>
        <taxon>Pseudomonadota</taxon>
        <taxon>Alphaproteobacteria</taxon>
        <taxon>Hyphomicrobiales</taxon>
        <taxon>Rhizobiaceae</taxon>
        <taxon>Rhizobium/Agrobacterium group</taxon>
        <taxon>Rhizobium</taxon>
    </lineage>
</organism>
<accession>A0A549TCY1</accession>
<gene>
    <name evidence="2" type="ORF">FNA46_07830</name>
</gene>
<comment type="caution">
    <text evidence="2">The sequence shown here is derived from an EMBL/GenBank/DDBJ whole genome shotgun (WGS) entry which is preliminary data.</text>
</comment>
<dbReference type="EMBL" id="VJMG01000017">
    <property type="protein sequence ID" value="TRL39835.1"/>
    <property type="molecule type" value="Genomic_DNA"/>
</dbReference>
<feature type="compositionally biased region" description="Low complexity" evidence="1">
    <location>
        <begin position="13"/>
        <end position="36"/>
    </location>
</feature>
<feature type="region of interest" description="Disordered" evidence="1">
    <location>
        <begin position="1"/>
        <end position="71"/>
    </location>
</feature>
<sequence>MGNLIGGGSQKKALALQQQQAQAQQRRQLADLARQQAETDQAASAKTGRRNVGGQMLTFLSGDGIDTLGGA</sequence>
<evidence type="ECO:0000313" key="3">
    <source>
        <dbReference type="Proteomes" id="UP000316801"/>
    </source>
</evidence>
<proteinExistence type="predicted"/>
<evidence type="ECO:0000256" key="1">
    <source>
        <dbReference type="SAM" id="MobiDB-lite"/>
    </source>
</evidence>
<reference evidence="2 3" key="1">
    <citation type="submission" date="2019-07" db="EMBL/GenBank/DDBJ databases">
        <title>Ln-dependent methylotrophs.</title>
        <authorList>
            <person name="Tani A."/>
        </authorList>
    </citation>
    <scope>NUCLEOTIDE SEQUENCE [LARGE SCALE GENOMIC DNA]</scope>
    <source>
        <strain evidence="2 3">SM12</strain>
    </source>
</reference>
<dbReference type="Proteomes" id="UP000316801">
    <property type="component" value="Unassembled WGS sequence"/>
</dbReference>
<dbReference type="AlphaFoldDB" id="A0A549TCY1"/>
<name>A0A549TCY1_9HYPH</name>
<evidence type="ECO:0000313" key="2">
    <source>
        <dbReference type="EMBL" id="TRL39835.1"/>
    </source>
</evidence>